<accession>A0A4C1ZCG3</accession>
<dbReference type="AlphaFoldDB" id="A0A4C1ZCG3"/>
<feature type="compositionally biased region" description="Basic residues" evidence="1">
    <location>
        <begin position="144"/>
        <end position="154"/>
    </location>
</feature>
<comment type="caution">
    <text evidence="2">The sequence shown here is derived from an EMBL/GenBank/DDBJ whole genome shotgun (WGS) entry which is preliminary data.</text>
</comment>
<protein>
    <submittedName>
        <fullName evidence="2">Uncharacterized protein</fullName>
    </submittedName>
</protein>
<name>A0A4C1ZCG3_EUMVA</name>
<evidence type="ECO:0000256" key="1">
    <source>
        <dbReference type="SAM" id="MobiDB-lite"/>
    </source>
</evidence>
<dbReference type="Proteomes" id="UP000299102">
    <property type="component" value="Unassembled WGS sequence"/>
</dbReference>
<reference evidence="2 3" key="1">
    <citation type="journal article" date="2019" name="Commun. Biol.">
        <title>The bagworm genome reveals a unique fibroin gene that provides high tensile strength.</title>
        <authorList>
            <person name="Kono N."/>
            <person name="Nakamura H."/>
            <person name="Ohtoshi R."/>
            <person name="Tomita M."/>
            <person name="Numata K."/>
            <person name="Arakawa K."/>
        </authorList>
    </citation>
    <scope>NUCLEOTIDE SEQUENCE [LARGE SCALE GENOMIC DNA]</scope>
</reference>
<evidence type="ECO:0000313" key="2">
    <source>
        <dbReference type="EMBL" id="GBP84629.1"/>
    </source>
</evidence>
<feature type="region of interest" description="Disordered" evidence="1">
    <location>
        <begin position="144"/>
        <end position="164"/>
    </location>
</feature>
<proteinExistence type="predicted"/>
<keyword evidence="3" id="KW-1185">Reference proteome</keyword>
<gene>
    <name evidence="2" type="ORF">EVAR_65554_1</name>
</gene>
<organism evidence="2 3">
    <name type="scientific">Eumeta variegata</name>
    <name type="common">Bagworm moth</name>
    <name type="synonym">Eumeta japonica</name>
    <dbReference type="NCBI Taxonomy" id="151549"/>
    <lineage>
        <taxon>Eukaryota</taxon>
        <taxon>Metazoa</taxon>
        <taxon>Ecdysozoa</taxon>
        <taxon>Arthropoda</taxon>
        <taxon>Hexapoda</taxon>
        <taxon>Insecta</taxon>
        <taxon>Pterygota</taxon>
        <taxon>Neoptera</taxon>
        <taxon>Endopterygota</taxon>
        <taxon>Lepidoptera</taxon>
        <taxon>Glossata</taxon>
        <taxon>Ditrysia</taxon>
        <taxon>Tineoidea</taxon>
        <taxon>Psychidae</taxon>
        <taxon>Oiketicinae</taxon>
        <taxon>Eumeta</taxon>
    </lineage>
</organism>
<dbReference type="EMBL" id="BGZK01001691">
    <property type="protein sequence ID" value="GBP84629.1"/>
    <property type="molecule type" value="Genomic_DNA"/>
</dbReference>
<evidence type="ECO:0000313" key="3">
    <source>
        <dbReference type="Proteomes" id="UP000299102"/>
    </source>
</evidence>
<sequence length="164" mass="18581">MALVELEGSRPRRIRVKFIRRTEYINTVATMHVIKIALLVFKIVFWEEETFLHEHRKVNSNSGPPLDPGSVLKSDFSTAFRSNSSRASSFKANPITRFGPRPSGLGPSFCSAYKLESPKGQDSDLNEARANIEGHEVIRAGRRAPRCRRRRVRTHLSPPSAIKR</sequence>